<dbReference type="AlphaFoldDB" id="A0A2H1VQW3"/>
<sequence>MYCSGPSPFKMNRGVRVEPTPPECALAAEMFDHFCSAGTMKQILALHREICNTLNLKPNRLPDFYPKLKAVK</sequence>
<gene>
    <name evidence="1" type="ORF">SFRICE_038508</name>
</gene>
<accession>A0A2H1VQW3</accession>
<protein>
    <submittedName>
        <fullName evidence="1">SFRICE_038508</fullName>
    </submittedName>
</protein>
<dbReference type="EMBL" id="ODYU01003872">
    <property type="protein sequence ID" value="SOQ43176.1"/>
    <property type="molecule type" value="Genomic_DNA"/>
</dbReference>
<evidence type="ECO:0000313" key="1">
    <source>
        <dbReference type="EMBL" id="SOQ43176.1"/>
    </source>
</evidence>
<reference evidence="1" key="1">
    <citation type="submission" date="2016-07" db="EMBL/GenBank/DDBJ databases">
        <authorList>
            <person name="Bretaudeau A."/>
        </authorList>
    </citation>
    <scope>NUCLEOTIDE SEQUENCE</scope>
    <source>
        <strain evidence="1">Rice</strain>
        <tissue evidence="1">Whole body</tissue>
    </source>
</reference>
<dbReference type="Gene3D" id="3.50.50.60">
    <property type="entry name" value="FAD/NAD(P)-binding domain"/>
    <property type="match status" value="1"/>
</dbReference>
<organism evidence="1">
    <name type="scientific">Spodoptera frugiperda</name>
    <name type="common">Fall armyworm</name>
    <dbReference type="NCBI Taxonomy" id="7108"/>
    <lineage>
        <taxon>Eukaryota</taxon>
        <taxon>Metazoa</taxon>
        <taxon>Ecdysozoa</taxon>
        <taxon>Arthropoda</taxon>
        <taxon>Hexapoda</taxon>
        <taxon>Insecta</taxon>
        <taxon>Pterygota</taxon>
        <taxon>Neoptera</taxon>
        <taxon>Endopterygota</taxon>
        <taxon>Lepidoptera</taxon>
        <taxon>Glossata</taxon>
        <taxon>Ditrysia</taxon>
        <taxon>Noctuoidea</taxon>
        <taxon>Noctuidae</taxon>
        <taxon>Amphipyrinae</taxon>
        <taxon>Spodoptera</taxon>
    </lineage>
</organism>
<dbReference type="InterPro" id="IPR036188">
    <property type="entry name" value="FAD/NAD-bd_sf"/>
</dbReference>
<name>A0A2H1VQW3_SPOFR</name>
<proteinExistence type="predicted"/>